<dbReference type="PANTHER" id="PTHR48085:SF5">
    <property type="entry name" value="CADMIUM_ZINC-TRANSPORTING ATPASE HMA4-RELATED"/>
    <property type="match status" value="1"/>
</dbReference>
<dbReference type="GO" id="GO:0005524">
    <property type="term" value="F:ATP binding"/>
    <property type="evidence" value="ECO:0007669"/>
    <property type="project" value="InterPro"/>
</dbReference>
<dbReference type="InterPro" id="IPR036412">
    <property type="entry name" value="HAD-like_sf"/>
</dbReference>
<dbReference type="SUPFAM" id="SSF81653">
    <property type="entry name" value="Calcium ATPase, transduction domain A"/>
    <property type="match status" value="1"/>
</dbReference>
<dbReference type="Gene3D" id="3.40.1110.10">
    <property type="entry name" value="Calcium-transporting ATPase, cytoplasmic domain N"/>
    <property type="match status" value="1"/>
</dbReference>
<sequence>MQYEVIYDKENRLRLRSGRYAFTEGEGYGIAKLLLKKEYIKDVFTSSINGSLLIKYDNLKKRKNILEFVRNLKEKDIEESEPSEKDITLKLENEFFLKLSNKIVGRILYDIFVPIPIKTLNVLYAAFPYIIDGLKSLYKRKVNVSVLDMVAISMSIYKKFYGSAGSIMFLLSISDILEEYTIQKTKNTFKNSLAINIDTVWKVMEKDEEVSVPLSEIVNGNKIKIRTGGLIPVDGVIANGDAMINESSMTGEPLSIHKGEGTTVHAGTVVEEGSIVILVEAVDEETRINKIIELIEESESLKANIQSKAEKLADSIVPFSLFVTLLTYLVTRNSTKALSILMVDYSCAIKLSTPISVISAMQEASNHKIMIKGGRYLENYAQADTIVFDKTGTLTKSSPKVADIITCGDYSRDEILKTAACIEEHFAHSVARAIVNQAESENLKHEEEHAEVEYIVAHGISTTFRNQKTMIGSAHFIFEDEKIPLPKSIEKNIQEKIKEYSAIYLAIGGKLEGIICIEDPIRPEAKRVIAKLKDLGIENVIMLTGDSENAAKSVSEELGILKYKAQVLPEDKAKIIDELKKEGKKVIMVGDGINDSPALSSADVSVSMKDSSDITREIADISLLSPNLDELVTIRLLSQNMLEKIQNNYSAIVIINTSLIGLGMLGFISPSTSSLLHNLSTVAIGGLSTRSSL</sequence>
<accession>A0A166EAL8</accession>
<evidence type="ECO:0000256" key="6">
    <source>
        <dbReference type="ARBA" id="ARBA00023136"/>
    </source>
</evidence>
<keyword evidence="5" id="KW-1133">Transmembrane helix</keyword>
<evidence type="ECO:0000256" key="5">
    <source>
        <dbReference type="ARBA" id="ARBA00022989"/>
    </source>
</evidence>
<dbReference type="OrthoDB" id="8588at2157"/>
<dbReference type="EC" id="3.6.3.54" evidence="8"/>
<organism evidence="8 9">
    <name type="scientific">Methanobrevibacter cuticularis</name>
    <dbReference type="NCBI Taxonomy" id="47311"/>
    <lineage>
        <taxon>Archaea</taxon>
        <taxon>Methanobacteriati</taxon>
        <taxon>Methanobacteriota</taxon>
        <taxon>Methanomada group</taxon>
        <taxon>Methanobacteria</taxon>
        <taxon>Methanobacteriales</taxon>
        <taxon>Methanobacteriaceae</taxon>
        <taxon>Methanobrevibacter</taxon>
    </lineage>
</organism>
<dbReference type="SFLD" id="SFLDF00027">
    <property type="entry name" value="p-type_atpase"/>
    <property type="match status" value="1"/>
</dbReference>
<proteinExistence type="inferred from homology"/>
<evidence type="ECO:0000256" key="4">
    <source>
        <dbReference type="ARBA" id="ARBA00022967"/>
    </source>
</evidence>
<dbReference type="PATRIC" id="fig|47311.3.peg.923"/>
<evidence type="ECO:0000313" key="9">
    <source>
        <dbReference type="Proteomes" id="UP000077275"/>
    </source>
</evidence>
<dbReference type="SFLD" id="SFLDG00002">
    <property type="entry name" value="C1.7:_P-type_atpase_like"/>
    <property type="match status" value="1"/>
</dbReference>
<comment type="similarity">
    <text evidence="2">Belongs to the cation transport ATPase (P-type) (TC 3.A.3) family. Type IB subfamily.</text>
</comment>
<dbReference type="PRINTS" id="PR00119">
    <property type="entry name" value="CATATPASE"/>
</dbReference>
<dbReference type="Pfam" id="PF00702">
    <property type="entry name" value="Hydrolase"/>
    <property type="match status" value="1"/>
</dbReference>
<dbReference type="SUPFAM" id="SSF56784">
    <property type="entry name" value="HAD-like"/>
    <property type="match status" value="1"/>
</dbReference>
<dbReference type="PROSITE" id="PS00154">
    <property type="entry name" value="ATPASE_E1_E2"/>
    <property type="match status" value="1"/>
</dbReference>
<name>A0A166EAL8_9EURY</name>
<dbReference type="PANTHER" id="PTHR48085">
    <property type="entry name" value="CADMIUM/ZINC-TRANSPORTING ATPASE HMA2-RELATED"/>
    <property type="match status" value="1"/>
</dbReference>
<dbReference type="GO" id="GO:0016887">
    <property type="term" value="F:ATP hydrolysis activity"/>
    <property type="evidence" value="ECO:0007669"/>
    <property type="project" value="InterPro"/>
</dbReference>
<dbReference type="EMBL" id="LWMW01000092">
    <property type="protein sequence ID" value="KZX16452.1"/>
    <property type="molecule type" value="Genomic_DNA"/>
</dbReference>
<dbReference type="Proteomes" id="UP000077275">
    <property type="component" value="Unassembled WGS sequence"/>
</dbReference>
<dbReference type="Pfam" id="PF00122">
    <property type="entry name" value="E1-E2_ATPase"/>
    <property type="match status" value="1"/>
</dbReference>
<evidence type="ECO:0000256" key="3">
    <source>
        <dbReference type="ARBA" id="ARBA00022692"/>
    </source>
</evidence>
<dbReference type="GO" id="GO:0016020">
    <property type="term" value="C:membrane"/>
    <property type="evidence" value="ECO:0007669"/>
    <property type="project" value="UniProtKB-SubCell"/>
</dbReference>
<dbReference type="GO" id="GO:0015086">
    <property type="term" value="F:cadmium ion transmembrane transporter activity"/>
    <property type="evidence" value="ECO:0007669"/>
    <property type="project" value="TreeGrafter"/>
</dbReference>
<dbReference type="PRINTS" id="PR00120">
    <property type="entry name" value="HATPASE"/>
</dbReference>
<dbReference type="InterPro" id="IPR023299">
    <property type="entry name" value="ATPase_P-typ_cyto_dom_N"/>
</dbReference>
<comment type="caution">
    <text evidence="8">The sequence shown here is derived from an EMBL/GenBank/DDBJ whole genome shotgun (WGS) entry which is preliminary data.</text>
</comment>
<dbReference type="AlphaFoldDB" id="A0A166EAL8"/>
<evidence type="ECO:0000313" key="8">
    <source>
        <dbReference type="EMBL" id="KZX16452.1"/>
    </source>
</evidence>
<dbReference type="InterPro" id="IPR044492">
    <property type="entry name" value="P_typ_ATPase_HD_dom"/>
</dbReference>
<reference evidence="8 9" key="1">
    <citation type="submission" date="2016-04" db="EMBL/GenBank/DDBJ databases">
        <title>Genome sequence of Methanobrevibacter cuticularis DSM 11139.</title>
        <authorList>
            <person name="Poehlein A."/>
            <person name="Seedorf H."/>
            <person name="Daniel R."/>
        </authorList>
    </citation>
    <scope>NUCLEOTIDE SEQUENCE [LARGE SCALE GENOMIC DNA]</scope>
    <source>
        <strain evidence="8 9">DSM 11139</strain>
    </source>
</reference>
<evidence type="ECO:0000259" key="7">
    <source>
        <dbReference type="Pfam" id="PF00122"/>
    </source>
</evidence>
<keyword evidence="3" id="KW-0812">Transmembrane</keyword>
<dbReference type="PROSITE" id="PS01229">
    <property type="entry name" value="COF_2"/>
    <property type="match status" value="1"/>
</dbReference>
<dbReference type="InterPro" id="IPR018303">
    <property type="entry name" value="ATPase_P-typ_P_site"/>
</dbReference>
<evidence type="ECO:0000256" key="2">
    <source>
        <dbReference type="ARBA" id="ARBA00006024"/>
    </source>
</evidence>
<feature type="domain" description="P-type ATPase A" evidence="7">
    <location>
        <begin position="202"/>
        <end position="296"/>
    </location>
</feature>
<dbReference type="InterPro" id="IPR051014">
    <property type="entry name" value="Cation_Transport_ATPase_IB"/>
</dbReference>
<dbReference type="InterPro" id="IPR001757">
    <property type="entry name" value="P_typ_ATPase"/>
</dbReference>
<dbReference type="InterPro" id="IPR059000">
    <property type="entry name" value="ATPase_P-type_domA"/>
</dbReference>
<dbReference type="Gene3D" id="3.40.50.1000">
    <property type="entry name" value="HAD superfamily/HAD-like"/>
    <property type="match status" value="1"/>
</dbReference>
<gene>
    <name evidence="8" type="primary">ctpV</name>
    <name evidence="8" type="ORF">MBCUT_08380</name>
</gene>
<dbReference type="SFLD" id="SFLDS00003">
    <property type="entry name" value="Haloacid_Dehalogenase"/>
    <property type="match status" value="1"/>
</dbReference>
<dbReference type="GO" id="GO:0019829">
    <property type="term" value="F:ATPase-coupled monoatomic cation transmembrane transporter activity"/>
    <property type="evidence" value="ECO:0007669"/>
    <property type="project" value="InterPro"/>
</dbReference>
<dbReference type="NCBIfam" id="TIGR01525">
    <property type="entry name" value="ATPase-IB_hvy"/>
    <property type="match status" value="1"/>
</dbReference>
<dbReference type="CDD" id="cd07550">
    <property type="entry name" value="P-type_ATPase_HM"/>
    <property type="match status" value="1"/>
</dbReference>
<protein>
    <submittedName>
        <fullName evidence="8">Putative copper-exporting P-type ATPase V</fullName>
        <ecNumber evidence="8">3.6.3.54</ecNumber>
    </submittedName>
</protein>
<dbReference type="RefSeq" id="WP_067259267.1">
    <property type="nucleotide sequence ID" value="NZ_LWMW01000092.1"/>
</dbReference>
<keyword evidence="4" id="KW-1278">Translocase</keyword>
<dbReference type="Gene3D" id="2.70.150.10">
    <property type="entry name" value="Calcium-transporting ATPase, cytoplasmic transduction domain A"/>
    <property type="match status" value="1"/>
</dbReference>
<dbReference type="InterPro" id="IPR008250">
    <property type="entry name" value="ATPase_P-typ_transduc_dom_A_sf"/>
</dbReference>
<keyword evidence="9" id="KW-1185">Reference proteome</keyword>
<dbReference type="InterPro" id="IPR027256">
    <property type="entry name" value="P-typ_ATPase_IB"/>
</dbReference>
<comment type="subcellular location">
    <subcellularLocation>
        <location evidence="1">Membrane</location>
    </subcellularLocation>
</comment>
<dbReference type="InterPro" id="IPR023214">
    <property type="entry name" value="HAD_sf"/>
</dbReference>
<keyword evidence="8" id="KW-0378">Hydrolase</keyword>
<evidence type="ECO:0000256" key="1">
    <source>
        <dbReference type="ARBA" id="ARBA00004370"/>
    </source>
</evidence>
<dbReference type="NCBIfam" id="TIGR01494">
    <property type="entry name" value="ATPase_P-type"/>
    <property type="match status" value="1"/>
</dbReference>
<keyword evidence="6" id="KW-0472">Membrane</keyword>